<feature type="binding site" description="axial binding residue" evidence="11">
    <location>
        <position position="142"/>
    </location>
    <ligand>
        <name>heme b</name>
        <dbReference type="ChEBI" id="CHEBI:60344"/>
        <note>ligand shared with SDHC</note>
    </ligand>
    <ligandPart>
        <name>Fe</name>
        <dbReference type="ChEBI" id="CHEBI:18248"/>
    </ligandPart>
</feature>
<evidence type="ECO:0000256" key="3">
    <source>
        <dbReference type="ARBA" id="ARBA00022448"/>
    </source>
</evidence>
<dbReference type="Pfam" id="PF05328">
    <property type="entry name" value="CybS"/>
    <property type="match status" value="1"/>
</dbReference>
<dbReference type="CDD" id="cd03496">
    <property type="entry name" value="SQR_TypeC_CybS"/>
    <property type="match status" value="1"/>
</dbReference>
<keyword evidence="6 12" id="KW-0809">Transit peptide</keyword>
<dbReference type="GO" id="GO:0046872">
    <property type="term" value="F:metal ion binding"/>
    <property type="evidence" value="ECO:0007669"/>
    <property type="project" value="UniProtKB-KW"/>
</dbReference>
<comment type="similarity">
    <text evidence="2 12">Belongs to the CybS family.</text>
</comment>
<comment type="caution">
    <text evidence="13">The sequence shown here is derived from an EMBL/GenBank/DDBJ whole genome shotgun (WGS) entry which is preliminary data.</text>
</comment>
<evidence type="ECO:0000256" key="2">
    <source>
        <dbReference type="ARBA" id="ARBA00007294"/>
    </source>
</evidence>
<protein>
    <recommendedName>
        <fullName evidence="12">Succinate dehydrogenase [ubiquinone] cytochrome b small subunit</fullName>
    </recommendedName>
</protein>
<keyword evidence="11" id="KW-0408">Iron</keyword>
<evidence type="ECO:0000256" key="11">
    <source>
        <dbReference type="PIRSR" id="PIRSR607992-2"/>
    </source>
</evidence>
<keyword evidence="5 12" id="KW-0999">Mitochondrion inner membrane</keyword>
<dbReference type="GO" id="GO:0005743">
    <property type="term" value="C:mitochondrial inner membrane"/>
    <property type="evidence" value="ECO:0007669"/>
    <property type="project" value="UniProtKB-SubCell"/>
</dbReference>
<keyword evidence="7" id="KW-1133">Transmembrane helix</keyword>
<dbReference type="GO" id="GO:0020037">
    <property type="term" value="F:heme binding"/>
    <property type="evidence" value="ECO:0007669"/>
    <property type="project" value="TreeGrafter"/>
</dbReference>
<dbReference type="GO" id="GO:0006121">
    <property type="term" value="P:mitochondrial electron transport, succinate to ubiquinone"/>
    <property type="evidence" value="ECO:0007669"/>
    <property type="project" value="TreeGrafter"/>
</dbReference>
<dbReference type="EMBL" id="LCTV02000018">
    <property type="protein sequence ID" value="PRQ69781.1"/>
    <property type="molecule type" value="Genomic_DNA"/>
</dbReference>
<dbReference type="Gene3D" id="1.20.1300.10">
    <property type="entry name" value="Fumarate reductase/succinate dehydrogenase, transmembrane subunit"/>
    <property type="match status" value="1"/>
</dbReference>
<keyword evidence="11" id="KW-0479">Metal-binding</keyword>
<accession>A0A2S9ZVK4</accession>
<evidence type="ECO:0000256" key="5">
    <source>
        <dbReference type="ARBA" id="ARBA00022792"/>
    </source>
</evidence>
<evidence type="ECO:0000256" key="4">
    <source>
        <dbReference type="ARBA" id="ARBA00022692"/>
    </source>
</evidence>
<dbReference type="InterPro" id="IPR034804">
    <property type="entry name" value="SQR/QFR_C/D"/>
</dbReference>
<reference evidence="13 14" key="1">
    <citation type="journal article" date="2018" name="Elife">
        <title>Functional genomics of lipid metabolism in the oleaginous yeast Rhodosporidium toruloides.</title>
        <authorList>
            <person name="Coradetti S.T."/>
            <person name="Pinel D."/>
            <person name="Geiselman G."/>
            <person name="Ito M."/>
            <person name="Mondo S."/>
            <person name="Reilly M.C."/>
            <person name="Cheng Y.F."/>
            <person name="Bauer S."/>
            <person name="Grigoriev I."/>
            <person name="Gladden J.M."/>
            <person name="Simmons B.A."/>
            <person name="Brem R."/>
            <person name="Arkin A.P."/>
            <person name="Skerker J.M."/>
        </authorList>
    </citation>
    <scope>NUCLEOTIDE SEQUENCE [LARGE SCALE GENOMIC DNA]</scope>
    <source>
        <strain evidence="13 14">NBRC 0880</strain>
    </source>
</reference>
<dbReference type="Proteomes" id="UP000239560">
    <property type="component" value="Unassembled WGS sequence"/>
</dbReference>
<evidence type="ECO:0000256" key="1">
    <source>
        <dbReference type="ARBA" id="ARBA00004448"/>
    </source>
</evidence>
<evidence type="ECO:0000256" key="7">
    <source>
        <dbReference type="ARBA" id="ARBA00022989"/>
    </source>
</evidence>
<dbReference type="GO" id="GO:0048039">
    <property type="term" value="F:ubiquinone binding"/>
    <property type="evidence" value="ECO:0007669"/>
    <property type="project" value="TreeGrafter"/>
</dbReference>
<dbReference type="OrthoDB" id="18577at2759"/>
<dbReference type="PANTHER" id="PTHR13337:SF2">
    <property type="entry name" value="SUCCINATE DEHYDROGENASE [UBIQUINONE] CYTOCHROME B SMALL SUBUNIT, MITOCHONDRIAL"/>
    <property type="match status" value="1"/>
</dbReference>
<proteinExistence type="inferred from homology"/>
<dbReference type="AlphaFoldDB" id="A0A2S9ZVK4"/>
<evidence type="ECO:0000256" key="10">
    <source>
        <dbReference type="PIRSR" id="PIRSR607992-1"/>
    </source>
</evidence>
<evidence type="ECO:0000256" key="9">
    <source>
        <dbReference type="ARBA" id="ARBA00023136"/>
    </source>
</evidence>
<dbReference type="PANTHER" id="PTHR13337">
    <property type="entry name" value="SUCCINATE DEHYDROGENASE"/>
    <property type="match status" value="1"/>
</dbReference>
<keyword evidence="9 12" id="KW-0472">Membrane</keyword>
<comment type="subcellular location">
    <subcellularLocation>
        <location evidence="1 12">Mitochondrion inner membrane</location>
        <topology evidence="1 12">Multi-pass membrane protein</topology>
    </subcellularLocation>
</comment>
<keyword evidence="3" id="KW-0813">Transport</keyword>
<dbReference type="SUPFAM" id="SSF81343">
    <property type="entry name" value="Fumarate reductase respiratory complex transmembrane subunits"/>
    <property type="match status" value="1"/>
</dbReference>
<keyword evidence="4" id="KW-0812">Transmembrane</keyword>
<dbReference type="GO" id="GO:0006099">
    <property type="term" value="P:tricarboxylic acid cycle"/>
    <property type="evidence" value="ECO:0007669"/>
    <property type="project" value="TreeGrafter"/>
</dbReference>
<dbReference type="InterPro" id="IPR007992">
    <property type="entry name" value="CybS"/>
</dbReference>
<evidence type="ECO:0000256" key="6">
    <source>
        <dbReference type="ARBA" id="ARBA00022946"/>
    </source>
</evidence>
<evidence type="ECO:0000313" key="13">
    <source>
        <dbReference type="EMBL" id="PRQ69781.1"/>
    </source>
</evidence>
<name>A0A2S9ZVK4_RHOTO</name>
<organism evidence="13 14">
    <name type="scientific">Rhodotorula toruloides</name>
    <name type="common">Yeast</name>
    <name type="synonym">Rhodosporidium toruloides</name>
    <dbReference type="NCBI Taxonomy" id="5286"/>
    <lineage>
        <taxon>Eukaryota</taxon>
        <taxon>Fungi</taxon>
        <taxon>Dikarya</taxon>
        <taxon>Basidiomycota</taxon>
        <taxon>Pucciniomycotina</taxon>
        <taxon>Microbotryomycetes</taxon>
        <taxon>Sporidiobolales</taxon>
        <taxon>Sporidiobolaceae</taxon>
        <taxon>Rhodotorula</taxon>
    </lineage>
</organism>
<gene>
    <name evidence="13" type="ORF">AAT19DRAFT_11802</name>
</gene>
<evidence type="ECO:0000256" key="8">
    <source>
        <dbReference type="ARBA" id="ARBA00023128"/>
    </source>
</evidence>
<feature type="binding site" evidence="10">
    <location>
        <position position="154"/>
    </location>
    <ligand>
        <name>a ubiquinone</name>
        <dbReference type="ChEBI" id="CHEBI:16389"/>
        <note>ligand shared with IP/SDHB</note>
    </ligand>
</feature>
<keyword evidence="8 12" id="KW-0496">Mitochondrion</keyword>
<sequence>MLLPLHPVLLSWTSPSSSPIASSSIRPLTSTLARSLSGLSAVLHVTMSLTAIRSPALRQLAARSFHSGRPLAAAQSSAAKPYVEGTVNDPTPFPTPNKAHGQYHWTFERLLSASLVPLIGATAVSSANPVLDGVLCTAIVAHSHMGFDQILTDYLHPRKFPVLGPIMSWLLRFATVGALVGVYQFETNDIGITELIKRAWKAEKKQE</sequence>
<evidence type="ECO:0000313" key="14">
    <source>
        <dbReference type="Proteomes" id="UP000239560"/>
    </source>
</evidence>
<evidence type="ECO:0000256" key="12">
    <source>
        <dbReference type="RuleBase" id="RU364031"/>
    </source>
</evidence>